<dbReference type="GeneID" id="54781647"/>
<comment type="catalytic activity">
    <reaction evidence="1 11">
        <text>D-glyceraldehyde 3-phosphate = dihydroxyacetone phosphate</text>
        <dbReference type="Rhea" id="RHEA:18585"/>
        <dbReference type="ChEBI" id="CHEBI:57642"/>
        <dbReference type="ChEBI" id="CHEBI:59776"/>
        <dbReference type="EC" id="5.3.1.1"/>
    </reaction>
</comment>
<dbReference type="HAMAP" id="MF_00147_B">
    <property type="entry name" value="TIM_B"/>
    <property type="match status" value="1"/>
</dbReference>
<dbReference type="Gene3D" id="3.20.20.70">
    <property type="entry name" value="Aldolase class I"/>
    <property type="match status" value="1"/>
</dbReference>
<dbReference type="FunFam" id="3.20.20.70:FF:000025">
    <property type="entry name" value="Triosephosphate isomerase"/>
    <property type="match status" value="1"/>
</dbReference>
<keyword evidence="10 11" id="KW-0413">Isomerase</keyword>
<evidence type="ECO:0000313" key="13">
    <source>
        <dbReference type="Proteomes" id="UP000449547"/>
    </source>
</evidence>
<dbReference type="GO" id="GO:0019563">
    <property type="term" value="P:glycerol catabolic process"/>
    <property type="evidence" value="ECO:0007669"/>
    <property type="project" value="TreeGrafter"/>
</dbReference>
<dbReference type="Proteomes" id="UP000449547">
    <property type="component" value="Unassembled WGS sequence"/>
</dbReference>
<keyword evidence="9 11" id="KW-0324">Glycolysis</keyword>
<dbReference type="SUPFAM" id="SSF51351">
    <property type="entry name" value="Triosephosphate isomerase (TIM)"/>
    <property type="match status" value="1"/>
</dbReference>
<name>A0A642UNA0_DIURU</name>
<dbReference type="GO" id="GO:0006096">
    <property type="term" value="P:glycolytic process"/>
    <property type="evidence" value="ECO:0007669"/>
    <property type="project" value="UniProtKB-UniPathway"/>
</dbReference>
<organism evidence="12 13">
    <name type="scientific">Diutina rugosa</name>
    <name type="common">Yeast</name>
    <name type="synonym">Candida rugosa</name>
    <dbReference type="NCBI Taxonomy" id="5481"/>
    <lineage>
        <taxon>Eukaryota</taxon>
        <taxon>Fungi</taxon>
        <taxon>Dikarya</taxon>
        <taxon>Ascomycota</taxon>
        <taxon>Saccharomycotina</taxon>
        <taxon>Pichiomycetes</taxon>
        <taxon>Debaryomycetaceae</taxon>
        <taxon>Diutina</taxon>
    </lineage>
</organism>
<evidence type="ECO:0000256" key="1">
    <source>
        <dbReference type="ARBA" id="ARBA00000474"/>
    </source>
</evidence>
<evidence type="ECO:0000256" key="10">
    <source>
        <dbReference type="ARBA" id="ARBA00023235"/>
    </source>
</evidence>
<gene>
    <name evidence="12" type="ORF">DIURU_002996</name>
</gene>
<evidence type="ECO:0000256" key="6">
    <source>
        <dbReference type="ARBA" id="ARBA00011940"/>
    </source>
</evidence>
<dbReference type="UniPathway" id="UPA00109">
    <property type="reaction ID" value="UER00189"/>
</dbReference>
<dbReference type="InterPro" id="IPR022896">
    <property type="entry name" value="TrioseP_Isoase_bac/euk"/>
</dbReference>
<evidence type="ECO:0000256" key="4">
    <source>
        <dbReference type="ARBA" id="ARBA00007422"/>
    </source>
</evidence>
<dbReference type="PROSITE" id="PS51440">
    <property type="entry name" value="TIM_2"/>
    <property type="match status" value="1"/>
</dbReference>
<dbReference type="AlphaFoldDB" id="A0A642UNA0"/>
<dbReference type="CDD" id="cd00311">
    <property type="entry name" value="TIM"/>
    <property type="match status" value="1"/>
</dbReference>
<protein>
    <recommendedName>
        <fullName evidence="7 11">Triosephosphate isomerase</fullName>
        <ecNumber evidence="6 11">5.3.1.1</ecNumber>
    </recommendedName>
</protein>
<evidence type="ECO:0000313" key="12">
    <source>
        <dbReference type="EMBL" id="KAA8902202.1"/>
    </source>
</evidence>
<dbReference type="GO" id="GO:0046166">
    <property type="term" value="P:glyceraldehyde-3-phosphate biosynthetic process"/>
    <property type="evidence" value="ECO:0007669"/>
    <property type="project" value="TreeGrafter"/>
</dbReference>
<accession>A0A642UNA0</accession>
<dbReference type="OMA" id="NWKMHMT"/>
<keyword evidence="8 11" id="KW-0312">Gluconeogenesis</keyword>
<evidence type="ECO:0000256" key="7">
    <source>
        <dbReference type="ARBA" id="ARBA00019397"/>
    </source>
</evidence>
<dbReference type="EC" id="5.3.1.1" evidence="6 11"/>
<dbReference type="Pfam" id="PF00121">
    <property type="entry name" value="TIM"/>
    <property type="match status" value="1"/>
</dbReference>
<evidence type="ECO:0000256" key="11">
    <source>
        <dbReference type="RuleBase" id="RU363013"/>
    </source>
</evidence>
<dbReference type="UniPathway" id="UPA00138"/>
<dbReference type="InterPro" id="IPR013785">
    <property type="entry name" value="Aldolase_TIM"/>
</dbReference>
<sequence>MNGTTQSITEIVDRLNGADLPSNVEVVICPPAPYLSLAVKENKQNTVQVGAQNVFDKNPGAYTGEIAPQQLKDLGVEWTLTGHSERRSILGESDEFVADKTKFALDNGLKVIVCIGEHLEQRENGTTLKVCAAQLDAVIAKVSDWTNVVIAYEPVWAIGTGKAATPEIAQETHKDLRDYLRSKIGATADEIRILYGGSVNGANATSFKDKPDVDGFLVGGASLKPEFIDIIKSRL</sequence>
<dbReference type="InterPro" id="IPR020861">
    <property type="entry name" value="Triosephosphate_isomerase_AS"/>
</dbReference>
<dbReference type="InterPro" id="IPR035990">
    <property type="entry name" value="TIM_sf"/>
</dbReference>
<comment type="subunit">
    <text evidence="5">Homodimer.</text>
</comment>
<evidence type="ECO:0000256" key="8">
    <source>
        <dbReference type="ARBA" id="ARBA00022432"/>
    </source>
</evidence>
<dbReference type="EMBL" id="SWFT01000092">
    <property type="protein sequence ID" value="KAA8902202.1"/>
    <property type="molecule type" value="Genomic_DNA"/>
</dbReference>
<evidence type="ECO:0000256" key="5">
    <source>
        <dbReference type="ARBA" id="ARBA00011738"/>
    </source>
</evidence>
<evidence type="ECO:0000256" key="2">
    <source>
        <dbReference type="ARBA" id="ARBA00004680"/>
    </source>
</evidence>
<dbReference type="PROSITE" id="PS00171">
    <property type="entry name" value="TIM_1"/>
    <property type="match status" value="1"/>
</dbReference>
<keyword evidence="13" id="KW-1185">Reference proteome</keyword>
<dbReference type="GO" id="GO:0006094">
    <property type="term" value="P:gluconeogenesis"/>
    <property type="evidence" value="ECO:0007669"/>
    <property type="project" value="UniProtKB-UniPathway"/>
</dbReference>
<comment type="pathway">
    <text evidence="2 11">Carbohydrate degradation; glycolysis; D-glyceraldehyde 3-phosphate from glycerone phosphate: step 1/1.</text>
</comment>
<dbReference type="PANTHER" id="PTHR21139:SF41">
    <property type="entry name" value="TRIOSEPHOSPHATE ISOMERASE"/>
    <property type="match status" value="1"/>
</dbReference>
<dbReference type="OrthoDB" id="6715177at2759"/>
<dbReference type="PANTHER" id="PTHR21139">
    <property type="entry name" value="TRIOSEPHOSPHATE ISOMERASE"/>
    <property type="match status" value="1"/>
</dbReference>
<evidence type="ECO:0000256" key="9">
    <source>
        <dbReference type="ARBA" id="ARBA00023152"/>
    </source>
</evidence>
<dbReference type="NCBIfam" id="TIGR00419">
    <property type="entry name" value="tim"/>
    <property type="match status" value="1"/>
</dbReference>
<dbReference type="VEuPathDB" id="FungiDB:DIURU_002996"/>
<comment type="similarity">
    <text evidence="4 11">Belongs to the triosephosphate isomerase family.</text>
</comment>
<dbReference type="GO" id="GO:0005829">
    <property type="term" value="C:cytosol"/>
    <property type="evidence" value="ECO:0007669"/>
    <property type="project" value="TreeGrafter"/>
</dbReference>
<dbReference type="RefSeq" id="XP_034012284.1">
    <property type="nucleotide sequence ID" value="XM_034155708.1"/>
</dbReference>
<dbReference type="GO" id="GO:0004807">
    <property type="term" value="F:triose-phosphate isomerase activity"/>
    <property type="evidence" value="ECO:0007669"/>
    <property type="project" value="UniProtKB-EC"/>
</dbReference>
<proteinExistence type="inferred from homology"/>
<reference evidence="12 13" key="1">
    <citation type="submission" date="2019-07" db="EMBL/GenBank/DDBJ databases">
        <title>Genome assembly of two rare yeast pathogens: Diutina rugosa and Trichomonascus ciferrii.</title>
        <authorList>
            <person name="Mixao V."/>
            <person name="Saus E."/>
            <person name="Hansen A."/>
            <person name="Lass-Flor C."/>
            <person name="Gabaldon T."/>
        </authorList>
    </citation>
    <scope>NUCLEOTIDE SEQUENCE [LARGE SCALE GENOMIC DNA]</scope>
    <source>
        <strain evidence="12 13">CBS 613</strain>
    </source>
</reference>
<dbReference type="InterPro" id="IPR000652">
    <property type="entry name" value="Triosephosphate_isomerase"/>
</dbReference>
<evidence type="ECO:0000256" key="3">
    <source>
        <dbReference type="ARBA" id="ARBA00004742"/>
    </source>
</evidence>
<comment type="pathway">
    <text evidence="3 11">Carbohydrate biosynthesis; gluconeogenesis.</text>
</comment>
<comment type="caution">
    <text evidence="12">The sequence shown here is derived from an EMBL/GenBank/DDBJ whole genome shotgun (WGS) entry which is preliminary data.</text>
</comment>